<dbReference type="PANTHER" id="PTHR35004">
    <property type="entry name" value="TRANSPOSASE RV3428C-RELATED"/>
    <property type="match status" value="1"/>
</dbReference>
<dbReference type="EMBL" id="BSYK01000004">
    <property type="protein sequence ID" value="GMG76948.1"/>
    <property type="molecule type" value="Genomic_DNA"/>
</dbReference>
<dbReference type="NCBIfam" id="NF033546">
    <property type="entry name" value="transpos_IS21"/>
    <property type="match status" value="1"/>
</dbReference>
<protein>
    <submittedName>
        <fullName evidence="3">IS21-like element IS1326 family transposase</fullName>
    </submittedName>
</protein>
<evidence type="ECO:0000313" key="3">
    <source>
        <dbReference type="EMBL" id="GMG76948.1"/>
    </source>
</evidence>
<evidence type="ECO:0000259" key="2">
    <source>
        <dbReference type="PROSITE" id="PS50994"/>
    </source>
</evidence>
<dbReference type="GO" id="GO:0003676">
    <property type="term" value="F:nucleic acid binding"/>
    <property type="evidence" value="ECO:0007669"/>
    <property type="project" value="InterPro"/>
</dbReference>
<dbReference type="InterPro" id="IPR036397">
    <property type="entry name" value="RNaseH_sf"/>
</dbReference>
<reference evidence="3" key="1">
    <citation type="journal article" date="2024" name="Appl Microbiol">
        <title>Effect of kuratsuki Bacillus and Priestia on Taste of Sake.</title>
        <authorList>
            <person name="Kobayashi K."/>
            <person name="Nishida H."/>
        </authorList>
    </citation>
    <scope>NUCLEOTIDE SEQUENCE</scope>
    <source>
        <strain evidence="3">B-12</strain>
    </source>
</reference>
<sequence>MGEFGEMITLKKKQEIILLHVREGYSQRKIASLVGVNRETVGKYIREYETRKNKLLSEDKNADIGELVQEIVEAPRYKKRDSKKRKLSKEILHRIQMHLEENVQKKQQGLRKQIKKAVDIHESLESEGFTISYSTVLRTIRAMEKTKKEAFIKGAYAPGQVCEFDWGEVKLMINGRKQTLQMATFTSAYSNFRMAYLFTKQKTECFQEAHSLFFKDIGGVFHTMVYDNMKVAVKRFIGTDREPTEGLIKLSLYYSFHYRFCNTASGNEKGHVERSVEMIRRKAFAFQDTFDTLEKANHYLHEICLKLNHKEKNSSSYLTPNDLIKEEKKYLLVAPPPFDAARVINGRVTKYSTVIVDQNYYSVPDHLVGEMIRIKIYSDHIQCFYQEKRIALHPRKTGNHEWSLHLEHYLYTLQKKPGALADSTALQQANPKLKKIYYSYYTTHPKDFIELIHFIKSGITIEQIEKSIQELSTLHPSHITTDKIKLICAKQREGLHLPTDYSSQKTIDIEHYSKQHLQTYDQLFQTKFIQ</sequence>
<dbReference type="InterPro" id="IPR001584">
    <property type="entry name" value="Integrase_cat-core"/>
</dbReference>
<dbReference type="Gene3D" id="3.30.420.10">
    <property type="entry name" value="Ribonuclease H-like superfamily/Ribonuclease H"/>
    <property type="match status" value="1"/>
</dbReference>
<dbReference type="AlphaFoldDB" id="A0AAX6BT95"/>
<dbReference type="Proteomes" id="UP001165240">
    <property type="component" value="Unassembled WGS sequence"/>
</dbReference>
<dbReference type="PANTHER" id="PTHR35004:SF7">
    <property type="entry name" value="INTEGRASE PROTEIN"/>
    <property type="match status" value="1"/>
</dbReference>
<evidence type="ECO:0000256" key="1">
    <source>
        <dbReference type="ARBA" id="ARBA00009277"/>
    </source>
</evidence>
<dbReference type="InterPro" id="IPR054353">
    <property type="entry name" value="IstA-like_C"/>
</dbReference>
<evidence type="ECO:0000313" key="4">
    <source>
        <dbReference type="Proteomes" id="UP001165240"/>
    </source>
</evidence>
<name>A0AAX6BT95_PRIMG</name>
<dbReference type="PROSITE" id="PS50994">
    <property type="entry name" value="INTEGRASE"/>
    <property type="match status" value="1"/>
</dbReference>
<dbReference type="GO" id="GO:0015074">
    <property type="term" value="P:DNA integration"/>
    <property type="evidence" value="ECO:0007669"/>
    <property type="project" value="InterPro"/>
</dbReference>
<dbReference type="Pfam" id="PF22483">
    <property type="entry name" value="Mu-transpos_C_2"/>
    <property type="match status" value="1"/>
</dbReference>
<proteinExistence type="inferred from homology"/>
<gene>
    <name evidence="3" type="primary">istA_5</name>
    <name evidence="3" type="ORF">ShirakiTB12_54170</name>
</gene>
<accession>A0AAX6BT95</accession>
<comment type="caution">
    <text evidence="3">The sequence shown here is derived from an EMBL/GenBank/DDBJ whole genome shotgun (WGS) entry which is preliminary data.</text>
</comment>
<comment type="similarity">
    <text evidence="1">Belongs to the transposase IS21/IS408/IS1162 family.</text>
</comment>
<feature type="domain" description="Integrase catalytic" evidence="2">
    <location>
        <begin position="154"/>
        <end position="328"/>
    </location>
</feature>
<organism evidence="3 4">
    <name type="scientific">Priestia megaterium</name>
    <name type="common">Bacillus megaterium</name>
    <dbReference type="NCBI Taxonomy" id="1404"/>
    <lineage>
        <taxon>Bacteria</taxon>
        <taxon>Bacillati</taxon>
        <taxon>Bacillota</taxon>
        <taxon>Bacilli</taxon>
        <taxon>Bacillales</taxon>
        <taxon>Bacillaceae</taxon>
        <taxon>Priestia</taxon>
    </lineage>
</organism>